<evidence type="ECO:0000256" key="3">
    <source>
        <dbReference type="ARBA" id="ARBA00023163"/>
    </source>
</evidence>
<evidence type="ECO:0000259" key="4">
    <source>
        <dbReference type="PROSITE" id="PS01124"/>
    </source>
</evidence>
<comment type="caution">
    <text evidence="5">The sequence shown here is derived from an EMBL/GenBank/DDBJ whole genome shotgun (WGS) entry which is preliminary data.</text>
</comment>
<evidence type="ECO:0000256" key="2">
    <source>
        <dbReference type="ARBA" id="ARBA00023125"/>
    </source>
</evidence>
<dbReference type="InterPro" id="IPR009057">
    <property type="entry name" value="Homeodomain-like_sf"/>
</dbReference>
<dbReference type="Proteomes" id="UP000246005">
    <property type="component" value="Unassembled WGS sequence"/>
</dbReference>
<dbReference type="PROSITE" id="PS01124">
    <property type="entry name" value="HTH_ARAC_FAMILY_2"/>
    <property type="match status" value="1"/>
</dbReference>
<keyword evidence="2" id="KW-0238">DNA-binding</keyword>
<organism evidence="5 6">
    <name type="scientific">Lentzea atacamensis</name>
    <dbReference type="NCBI Taxonomy" id="531938"/>
    <lineage>
        <taxon>Bacteria</taxon>
        <taxon>Bacillati</taxon>
        <taxon>Actinomycetota</taxon>
        <taxon>Actinomycetes</taxon>
        <taxon>Pseudonocardiales</taxon>
        <taxon>Pseudonocardiaceae</taxon>
        <taxon>Lentzea</taxon>
    </lineage>
</organism>
<dbReference type="GO" id="GO:0043565">
    <property type="term" value="F:sequence-specific DNA binding"/>
    <property type="evidence" value="ECO:0007669"/>
    <property type="project" value="InterPro"/>
</dbReference>
<evidence type="ECO:0000256" key="1">
    <source>
        <dbReference type="ARBA" id="ARBA00023015"/>
    </source>
</evidence>
<accession>A0A316I459</accession>
<evidence type="ECO:0000313" key="6">
    <source>
        <dbReference type="Proteomes" id="UP000246005"/>
    </source>
</evidence>
<dbReference type="InterPro" id="IPR050204">
    <property type="entry name" value="AraC_XylS_family_regulators"/>
</dbReference>
<dbReference type="Gene3D" id="1.10.10.60">
    <property type="entry name" value="Homeodomain-like"/>
    <property type="match status" value="1"/>
</dbReference>
<dbReference type="SUPFAM" id="SSF46689">
    <property type="entry name" value="Homeodomain-like"/>
    <property type="match status" value="2"/>
</dbReference>
<dbReference type="PANTHER" id="PTHR46796:SF12">
    <property type="entry name" value="HTH-TYPE DNA-BINDING TRANSCRIPTIONAL ACTIVATOR EUTR"/>
    <property type="match status" value="1"/>
</dbReference>
<dbReference type="InterPro" id="IPR018062">
    <property type="entry name" value="HTH_AraC-typ_CS"/>
</dbReference>
<dbReference type="SMART" id="SM00342">
    <property type="entry name" value="HTH_ARAC"/>
    <property type="match status" value="1"/>
</dbReference>
<dbReference type="AlphaFoldDB" id="A0A316I459"/>
<reference evidence="5 6" key="1">
    <citation type="submission" date="2018-05" db="EMBL/GenBank/DDBJ databases">
        <title>Genomic Encyclopedia of Type Strains, Phase IV (KMG-IV): sequencing the most valuable type-strain genomes for metagenomic binning, comparative biology and taxonomic classification.</title>
        <authorList>
            <person name="Goeker M."/>
        </authorList>
    </citation>
    <scope>NUCLEOTIDE SEQUENCE [LARGE SCALE GENOMIC DNA]</scope>
    <source>
        <strain evidence="5 6">DSM 45480</strain>
    </source>
</reference>
<dbReference type="PROSITE" id="PS00041">
    <property type="entry name" value="HTH_ARAC_FAMILY_1"/>
    <property type="match status" value="1"/>
</dbReference>
<keyword evidence="1" id="KW-0805">Transcription regulation</keyword>
<feature type="domain" description="HTH araC/xylS-type" evidence="4">
    <location>
        <begin position="224"/>
        <end position="322"/>
    </location>
</feature>
<name>A0A316I459_9PSEU</name>
<dbReference type="InterPro" id="IPR018060">
    <property type="entry name" value="HTH_AraC"/>
</dbReference>
<keyword evidence="3" id="KW-0804">Transcription</keyword>
<dbReference type="EMBL" id="QGHB01000003">
    <property type="protein sequence ID" value="PWK88251.1"/>
    <property type="molecule type" value="Genomic_DNA"/>
</dbReference>
<dbReference type="PANTHER" id="PTHR46796">
    <property type="entry name" value="HTH-TYPE TRANSCRIPTIONAL ACTIVATOR RHAS-RELATED"/>
    <property type="match status" value="1"/>
</dbReference>
<sequence>MPEEGAVLVMDTAGAGEHPAAVEQVVEAMDLDAAHELLSAAYGRMRLSAGEQRSTLRMASRTVGSVRFDQLGGHLGLEVDSEPMGTYLFGYLASGRTWYNSGDGDRFYSAGDAFLTALPDRPYTAGAEDPQASMVVFSQAAVDEVAENVRFDGFRPVSPHAAAAWRSTCEHLENELLPVFEGNSLVVANAARLLVATTLATFPNTTFAGTTAADRRDAHPRTLRRAIAFIEDNAARDITAADIARAARVSIRATQLAFRRHLDTTPMAYLRGVRISCAHADLCARDGSVTTIAARWGYARPSAFAAHYRAAYGVSPSQTLRSG</sequence>
<dbReference type="Pfam" id="PF12833">
    <property type="entry name" value="HTH_18"/>
    <property type="match status" value="1"/>
</dbReference>
<proteinExistence type="predicted"/>
<dbReference type="GO" id="GO:0003700">
    <property type="term" value="F:DNA-binding transcription factor activity"/>
    <property type="evidence" value="ECO:0007669"/>
    <property type="project" value="InterPro"/>
</dbReference>
<gene>
    <name evidence="5" type="ORF">C8D88_103447</name>
</gene>
<protein>
    <submittedName>
        <fullName evidence="5">AraC family transcriptional regulator</fullName>
    </submittedName>
</protein>
<evidence type="ECO:0000313" key="5">
    <source>
        <dbReference type="EMBL" id="PWK88251.1"/>
    </source>
</evidence>